<dbReference type="Pfam" id="PF07635">
    <property type="entry name" value="PSCyt1"/>
    <property type="match status" value="1"/>
</dbReference>
<feature type="domain" description="Cytochrome C Planctomycete-type" evidence="4">
    <location>
        <begin position="44"/>
        <end position="106"/>
    </location>
</feature>
<dbReference type="InterPro" id="IPR011444">
    <property type="entry name" value="DUF1549"/>
</dbReference>
<dbReference type="PANTHER" id="PTHR35889">
    <property type="entry name" value="CYCLOINULO-OLIGOSACCHARIDE FRUCTANOTRANSFERASE-RELATED"/>
    <property type="match status" value="1"/>
</dbReference>
<sequence>MLRIALVVTLVAPSVALAADPAPLDAKKVEFFETKIRPVLIEQCYKCHSEEAAKDKKLKGGLKLDTKAGLFAGGETGAALVPGKVDKGTLLHSLKYDDELKMPPKGKLPDAVIKDFEQWIADGATDPRGGDIAKAAGIDIEKGKQFWSLQQPKEPPVPGNAKQAIDGFIRAKWAEKGLKPVAQADKHTLIRRAYYDLTGLPPAPEVVDAFVADTAPDAFEKVIDALLASPQYGEKWARHWLDVARFAEDQAHTFEVKPKAQAWRYRDWVVAAFNSDMPYDKFVKLQIAGDMLPDAPSDPFTKFAGLGFLGLGAEYYKNTAAAQAIAEELDDRVDTLTRGFLGLTVSCARCHDHKFDPIPTRDYYSIAGIYMGTAMSDAPLGPPDEVKAYTAAQAELKKVNEKFKKTQTELKAKKDPWATQVAKLIALKATSEELAKIKKNMPPAPQVAHVISGNGSGMKVYIRGNPATPGENAPKGFLQVLPSPTPAGSTFTRLDLANAIGSKDNPLTARVIVNRVWAWHFGRGLVSTPSNFGNLGDKPSHPELLDWLAVNFVKNGWSMKWLHKQIMTAATYQLSSNAEPGSGSAEPEKWFWFSVPRSASRDPRSEDAANVYLWRGTRKRLEIEDWRDSLLAVSGTLDPKLGGPTFDLRDANAKRRTLYAKVSRHELDGLLRLFDFPDANVTADKRTVTTVPQQQLFALNSDFMVSQAKAFATRVEKLGTTDEERVTGAYRTIFGRAPEKAERELALRFLKLPPKADDKLTRWQQYAQVLLASNELLYVD</sequence>
<dbReference type="InterPro" id="IPR011429">
    <property type="entry name" value="Cyt_c_Planctomycete-type"/>
</dbReference>
<gene>
    <name evidence="5" type="ORF">J8F10_23660</name>
</gene>
<keyword evidence="6" id="KW-1185">Reference proteome</keyword>
<feature type="domain" description="DUF1553" evidence="3">
    <location>
        <begin position="492"/>
        <end position="750"/>
    </location>
</feature>
<dbReference type="RefSeq" id="WP_210658067.1">
    <property type="nucleotide sequence ID" value="NZ_JAGKQQ010000001.1"/>
</dbReference>
<evidence type="ECO:0000259" key="3">
    <source>
        <dbReference type="Pfam" id="PF07587"/>
    </source>
</evidence>
<feature type="chain" id="PRO_5046503576" evidence="1">
    <location>
        <begin position="19"/>
        <end position="780"/>
    </location>
</feature>
<feature type="domain" description="DUF1549" evidence="2">
    <location>
        <begin position="165"/>
        <end position="372"/>
    </location>
</feature>
<organism evidence="5 6">
    <name type="scientific">Gemmata palustris</name>
    <dbReference type="NCBI Taxonomy" id="2822762"/>
    <lineage>
        <taxon>Bacteria</taxon>
        <taxon>Pseudomonadati</taxon>
        <taxon>Planctomycetota</taxon>
        <taxon>Planctomycetia</taxon>
        <taxon>Gemmatales</taxon>
        <taxon>Gemmataceae</taxon>
        <taxon>Gemmata</taxon>
    </lineage>
</organism>
<comment type="caution">
    <text evidence="5">The sequence shown here is derived from an EMBL/GenBank/DDBJ whole genome shotgun (WGS) entry which is preliminary data.</text>
</comment>
<feature type="signal peptide" evidence="1">
    <location>
        <begin position="1"/>
        <end position="18"/>
    </location>
</feature>
<evidence type="ECO:0000259" key="2">
    <source>
        <dbReference type="Pfam" id="PF07583"/>
    </source>
</evidence>
<dbReference type="Proteomes" id="UP000676565">
    <property type="component" value="Unassembled WGS sequence"/>
</dbReference>
<dbReference type="EMBL" id="JAGKQQ010000001">
    <property type="protein sequence ID" value="MBP3958255.1"/>
    <property type="molecule type" value="Genomic_DNA"/>
</dbReference>
<dbReference type="PANTHER" id="PTHR35889:SF3">
    <property type="entry name" value="F-BOX DOMAIN-CONTAINING PROTEIN"/>
    <property type="match status" value="1"/>
</dbReference>
<name>A0ABS5BWZ0_9BACT</name>
<evidence type="ECO:0000313" key="6">
    <source>
        <dbReference type="Proteomes" id="UP000676565"/>
    </source>
</evidence>
<dbReference type="InterPro" id="IPR022655">
    <property type="entry name" value="DUF1553"/>
</dbReference>
<reference evidence="5 6" key="1">
    <citation type="submission" date="2021-04" db="EMBL/GenBank/DDBJ databases">
        <authorList>
            <person name="Ivanova A."/>
        </authorList>
    </citation>
    <scope>NUCLEOTIDE SEQUENCE [LARGE SCALE GENOMIC DNA]</scope>
    <source>
        <strain evidence="5 6">G18</strain>
    </source>
</reference>
<evidence type="ECO:0000259" key="4">
    <source>
        <dbReference type="Pfam" id="PF07635"/>
    </source>
</evidence>
<proteinExistence type="predicted"/>
<accession>A0ABS5BWZ0</accession>
<protein>
    <submittedName>
        <fullName evidence="5">PSD1 domain-containing protein</fullName>
    </submittedName>
</protein>
<keyword evidence="1" id="KW-0732">Signal</keyword>
<dbReference type="Pfam" id="PF07587">
    <property type="entry name" value="PSD1"/>
    <property type="match status" value="1"/>
</dbReference>
<evidence type="ECO:0000256" key="1">
    <source>
        <dbReference type="SAM" id="SignalP"/>
    </source>
</evidence>
<dbReference type="Pfam" id="PF07583">
    <property type="entry name" value="PSCyt2"/>
    <property type="match status" value="1"/>
</dbReference>
<evidence type="ECO:0000313" key="5">
    <source>
        <dbReference type="EMBL" id="MBP3958255.1"/>
    </source>
</evidence>